<dbReference type="Proteomes" id="UP000735874">
    <property type="component" value="Unassembled WGS sequence"/>
</dbReference>
<evidence type="ECO:0000313" key="2">
    <source>
        <dbReference type="EMBL" id="KAG2986068.1"/>
    </source>
</evidence>
<accession>A0A8T0YIM1</accession>
<sequence>MNPMTVRADLTESGRRRDYYRNTPRVTLADVSLDDLLAELEGREATRSGTKRSMVNIMRTRMTKTSTTTISLTMLAAMLLKARTPVQTTVRHEETPQIASEATSKPSIRTVEVANAASIKTVEVVTEASVKTLVVDVTSTVTSGVHSMDRVQFVTG</sequence>
<dbReference type="EMBL" id="RCMG01000724">
    <property type="protein sequence ID" value="KAG2850005.1"/>
    <property type="molecule type" value="Genomic_DNA"/>
</dbReference>
<name>A0A8T0YIM1_9STRA</name>
<evidence type="ECO:0000313" key="3">
    <source>
        <dbReference type="Proteomes" id="UP000735874"/>
    </source>
</evidence>
<evidence type="ECO:0000313" key="1">
    <source>
        <dbReference type="EMBL" id="KAG2850005.1"/>
    </source>
</evidence>
<dbReference type="VEuPathDB" id="FungiDB:PC110_g752"/>
<organism evidence="1 3">
    <name type="scientific">Phytophthora cactorum</name>
    <dbReference type="NCBI Taxonomy" id="29920"/>
    <lineage>
        <taxon>Eukaryota</taxon>
        <taxon>Sar</taxon>
        <taxon>Stramenopiles</taxon>
        <taxon>Oomycota</taxon>
        <taxon>Peronosporomycetes</taxon>
        <taxon>Peronosporales</taxon>
        <taxon>Peronosporaceae</taxon>
        <taxon>Phytophthora</taxon>
    </lineage>
</organism>
<dbReference type="EMBL" id="RCML01000198">
    <property type="protein sequence ID" value="KAG2986068.1"/>
    <property type="molecule type" value="Genomic_DNA"/>
</dbReference>
<proteinExistence type="predicted"/>
<dbReference type="AlphaFoldDB" id="A0A8T0YIM1"/>
<protein>
    <submittedName>
        <fullName evidence="1">Uncharacterized protein</fullName>
    </submittedName>
</protein>
<dbReference type="Proteomes" id="UP000697107">
    <property type="component" value="Unassembled WGS sequence"/>
</dbReference>
<gene>
    <name evidence="1" type="ORF">PC113_g17170</name>
    <name evidence="2" type="ORF">PC118_g7983</name>
</gene>
<comment type="caution">
    <text evidence="1">The sequence shown here is derived from an EMBL/GenBank/DDBJ whole genome shotgun (WGS) entry which is preliminary data.</text>
</comment>
<reference evidence="1" key="1">
    <citation type="submission" date="2018-10" db="EMBL/GenBank/DDBJ databases">
        <title>Effector identification in a new, highly contiguous assembly of the strawberry crown rot pathogen Phytophthora cactorum.</title>
        <authorList>
            <person name="Armitage A.D."/>
            <person name="Nellist C.F."/>
            <person name="Bates H."/>
            <person name="Vickerstaff R.J."/>
            <person name="Harrison R.J."/>
        </authorList>
    </citation>
    <scope>NUCLEOTIDE SEQUENCE</scope>
    <source>
        <strain evidence="1">15-7</strain>
        <strain evidence="2">P415</strain>
    </source>
</reference>